<accession>A0A377PG87</accession>
<reference evidence="2 3" key="1">
    <citation type="submission" date="2018-06" db="EMBL/GenBank/DDBJ databases">
        <authorList>
            <consortium name="Pathogen Informatics"/>
            <person name="Doyle S."/>
        </authorList>
    </citation>
    <scope>NUCLEOTIDE SEQUENCE [LARGE SCALE GENOMIC DNA]</scope>
    <source>
        <strain evidence="2 3">NCTC8105</strain>
    </source>
</reference>
<gene>
    <name evidence="2" type="ORF">NCTC8105_00950</name>
</gene>
<feature type="transmembrane region" description="Helical" evidence="1">
    <location>
        <begin position="63"/>
        <end position="89"/>
    </location>
</feature>
<name>A0A377PG87_HAFAL</name>
<dbReference type="EMBL" id="UGHP01000001">
    <property type="protein sequence ID" value="STQ78894.1"/>
    <property type="molecule type" value="Genomic_DNA"/>
</dbReference>
<organism evidence="2 3">
    <name type="scientific">Hafnia alvei</name>
    <dbReference type="NCBI Taxonomy" id="569"/>
    <lineage>
        <taxon>Bacteria</taxon>
        <taxon>Pseudomonadati</taxon>
        <taxon>Pseudomonadota</taxon>
        <taxon>Gammaproteobacteria</taxon>
        <taxon>Enterobacterales</taxon>
        <taxon>Hafniaceae</taxon>
        <taxon>Hafnia</taxon>
    </lineage>
</organism>
<proteinExistence type="predicted"/>
<evidence type="ECO:0000313" key="2">
    <source>
        <dbReference type="EMBL" id="STQ78894.1"/>
    </source>
</evidence>
<evidence type="ECO:0000313" key="3">
    <source>
        <dbReference type="Proteomes" id="UP000254821"/>
    </source>
</evidence>
<keyword evidence="1" id="KW-1133">Transmembrane helix</keyword>
<keyword evidence="1" id="KW-0472">Membrane</keyword>
<keyword evidence="1" id="KW-0812">Transmembrane</keyword>
<feature type="transmembrane region" description="Helical" evidence="1">
    <location>
        <begin position="20"/>
        <end position="51"/>
    </location>
</feature>
<dbReference type="AlphaFoldDB" id="A0A377PG87"/>
<dbReference type="RefSeq" id="WP_043491126.1">
    <property type="nucleotide sequence ID" value="NZ_CALJTU010000025.1"/>
</dbReference>
<dbReference type="Proteomes" id="UP000254821">
    <property type="component" value="Unassembled WGS sequence"/>
</dbReference>
<feature type="transmembrane region" description="Helical" evidence="1">
    <location>
        <begin position="101"/>
        <end position="125"/>
    </location>
</feature>
<evidence type="ECO:0000256" key="1">
    <source>
        <dbReference type="SAM" id="Phobius"/>
    </source>
</evidence>
<protein>
    <submittedName>
        <fullName evidence="2">Uncharacterized protein</fullName>
    </submittedName>
</protein>
<sequence length="166" mass="19080">MINKNELIMKDMTLKERMKFNIAGLFVIAMLTGGLIFFTNTSGVVIVSIFTGADTFYYDFRDVFILLFLPVAGYFDIFALLLLFSPFTFNLAKLWHKAINIVWGYGLIAFFIAIPLSIVISVYILNVYESCGQKGPFSGVHYVKDPKMCEQFEYHYEKDKSNDQKE</sequence>